<evidence type="ECO:0000259" key="3">
    <source>
        <dbReference type="Pfam" id="PF00210"/>
    </source>
</evidence>
<dbReference type="InterPro" id="IPR009078">
    <property type="entry name" value="Ferritin-like_SF"/>
</dbReference>
<dbReference type="Gene3D" id="1.20.1260.10">
    <property type="match status" value="1"/>
</dbReference>
<dbReference type="STRING" id="546275.FUSPEROL_00322"/>
<dbReference type="PRINTS" id="PR01346">
    <property type="entry name" value="HELNAPAPROT"/>
</dbReference>
<proteinExistence type="inferred from homology"/>
<dbReference type="InterPro" id="IPR012347">
    <property type="entry name" value="Ferritin-like"/>
</dbReference>
<dbReference type="HOGENOM" id="CLU_098183_2_2_0"/>
<feature type="domain" description="Ferritin/DPS" evidence="3">
    <location>
        <begin position="26"/>
        <end position="163"/>
    </location>
</feature>
<evidence type="ECO:0000313" key="4">
    <source>
        <dbReference type="EMBL" id="EFE87720.1"/>
    </source>
</evidence>
<reference evidence="4 5" key="1">
    <citation type="submission" date="2010-02" db="EMBL/GenBank/DDBJ databases">
        <authorList>
            <person name="Weinstock G."/>
            <person name="Sodergren E."/>
            <person name="Clifton S."/>
            <person name="Fulton L."/>
            <person name="Fulton B."/>
            <person name="Courtney L."/>
            <person name="Fronick C."/>
            <person name="Harrison M."/>
            <person name="Strong C."/>
            <person name="Farmer C."/>
            <person name="Delahaunty K."/>
            <person name="Markovic C."/>
            <person name="Hall O."/>
            <person name="Minx P."/>
            <person name="Tomlinson C."/>
            <person name="Mitreva M."/>
            <person name="Nelson J."/>
            <person name="Hou S."/>
            <person name="Wollam A."/>
            <person name="Pepin K.H."/>
            <person name="Johnson M."/>
            <person name="Bhonagiri V."/>
            <person name="Zhang X."/>
            <person name="Suruliraj S."/>
            <person name="Warren W."/>
            <person name="Chinwalla A."/>
            <person name="Mardis E.R."/>
            <person name="Wilson R.K."/>
        </authorList>
    </citation>
    <scope>NUCLEOTIDE SEQUENCE [LARGE SCALE GENOMIC DNA]</scope>
    <source>
        <strain evidence="4 5">ATCC 33693</strain>
    </source>
</reference>
<sequence length="165" mass="19476">MILLIHKEKEINFKSYYGGRKMKNKENLNRYLSNLAVLVTKTHNLHWNVVGARFKAIHEYTESLYDYYFEKYDDVAETFKMKGEYPLVKVADYLKHATVKELDAKDFTIPEVVASIKEDMELMLADAKKIREVANEEDDFSVANMMEDHIAYFVKQLWFIQAMSK</sequence>
<comment type="caution">
    <text evidence="4">The sequence shown here is derived from an EMBL/GenBank/DDBJ whole genome shotgun (WGS) entry which is preliminary data.</text>
</comment>
<organism evidence="4 5">
    <name type="scientific">Fusobacterium periodonticum ATCC 33693</name>
    <dbReference type="NCBI Taxonomy" id="546275"/>
    <lineage>
        <taxon>Bacteria</taxon>
        <taxon>Fusobacteriati</taxon>
        <taxon>Fusobacteriota</taxon>
        <taxon>Fusobacteriia</taxon>
        <taxon>Fusobacteriales</taxon>
        <taxon>Fusobacteriaceae</taxon>
        <taxon>Fusobacterium</taxon>
    </lineage>
</organism>
<protein>
    <submittedName>
        <fullName evidence="4">Ferritin-like protein</fullName>
    </submittedName>
</protein>
<dbReference type="GO" id="GO:0008199">
    <property type="term" value="F:ferric iron binding"/>
    <property type="evidence" value="ECO:0007669"/>
    <property type="project" value="InterPro"/>
</dbReference>
<comment type="similarity">
    <text evidence="1 2">Belongs to the Dps family.</text>
</comment>
<evidence type="ECO:0000256" key="2">
    <source>
        <dbReference type="RuleBase" id="RU003875"/>
    </source>
</evidence>
<dbReference type="eggNOG" id="COG0783">
    <property type="taxonomic scope" value="Bacteria"/>
</dbReference>
<evidence type="ECO:0000313" key="5">
    <source>
        <dbReference type="Proteomes" id="UP000003748"/>
    </source>
</evidence>
<dbReference type="CDD" id="cd01043">
    <property type="entry name" value="DPS"/>
    <property type="match status" value="1"/>
</dbReference>
<dbReference type="PIRSF" id="PIRSF005900">
    <property type="entry name" value="Dps"/>
    <property type="match status" value="1"/>
</dbReference>
<evidence type="ECO:0000256" key="1">
    <source>
        <dbReference type="ARBA" id="ARBA00009497"/>
    </source>
</evidence>
<name>D4CSG3_9FUSO</name>
<dbReference type="PANTHER" id="PTHR42932">
    <property type="entry name" value="GENERAL STRESS PROTEIN 20U"/>
    <property type="match status" value="1"/>
</dbReference>
<dbReference type="InterPro" id="IPR002177">
    <property type="entry name" value="DPS_DNA-bd"/>
</dbReference>
<dbReference type="InterPro" id="IPR008331">
    <property type="entry name" value="Ferritin_DPS_dom"/>
</dbReference>
<dbReference type="Pfam" id="PF00210">
    <property type="entry name" value="Ferritin"/>
    <property type="match status" value="1"/>
</dbReference>
<gene>
    <name evidence="4" type="ORF">FUSPEROL_00322</name>
</gene>
<dbReference type="Proteomes" id="UP000003748">
    <property type="component" value="Unassembled WGS sequence"/>
</dbReference>
<dbReference type="PANTHER" id="PTHR42932:SF1">
    <property type="entry name" value="GENERAL STRESS PROTEIN 20U"/>
    <property type="match status" value="1"/>
</dbReference>
<accession>D4CSG3</accession>
<dbReference type="AlphaFoldDB" id="D4CSG3"/>
<dbReference type="SUPFAM" id="SSF47240">
    <property type="entry name" value="Ferritin-like"/>
    <property type="match status" value="1"/>
</dbReference>
<dbReference type="EMBL" id="ACJY01000027">
    <property type="protein sequence ID" value="EFE87720.1"/>
    <property type="molecule type" value="Genomic_DNA"/>
</dbReference>